<organism evidence="5 6">
    <name type="scientific">Hydrogenophaga pseudoflava</name>
    <name type="common">Pseudomonas carboxydoflava</name>
    <dbReference type="NCBI Taxonomy" id="47421"/>
    <lineage>
        <taxon>Bacteria</taxon>
        <taxon>Pseudomonadati</taxon>
        <taxon>Pseudomonadota</taxon>
        <taxon>Betaproteobacteria</taxon>
        <taxon>Burkholderiales</taxon>
        <taxon>Comamonadaceae</taxon>
        <taxon>Hydrogenophaga</taxon>
    </lineage>
</organism>
<proteinExistence type="inferred from homology"/>
<evidence type="ECO:0000256" key="3">
    <source>
        <dbReference type="SAM" id="SignalP"/>
    </source>
</evidence>
<evidence type="ECO:0000259" key="4">
    <source>
        <dbReference type="Pfam" id="PF13458"/>
    </source>
</evidence>
<gene>
    <name evidence="5" type="ORF">HPF_01825</name>
</gene>
<dbReference type="RefSeq" id="WP_133155598.1">
    <property type="nucleotide sequence ID" value="NZ_CP037867.1"/>
</dbReference>
<evidence type="ECO:0000256" key="2">
    <source>
        <dbReference type="ARBA" id="ARBA00022729"/>
    </source>
</evidence>
<evidence type="ECO:0000256" key="1">
    <source>
        <dbReference type="ARBA" id="ARBA00010062"/>
    </source>
</evidence>
<name>A0A4P6WSW7_HYDPS</name>
<keyword evidence="2 3" id="KW-0732">Signal</keyword>
<dbReference type="PANTHER" id="PTHR30483:SF6">
    <property type="entry name" value="PERIPLASMIC BINDING PROTEIN OF ABC TRANSPORTER FOR NATURAL AMINO ACIDS"/>
    <property type="match status" value="1"/>
</dbReference>
<comment type="similarity">
    <text evidence="1">Belongs to the leucine-binding protein family.</text>
</comment>
<dbReference type="EMBL" id="CP037867">
    <property type="protein sequence ID" value="QBM26400.1"/>
    <property type="molecule type" value="Genomic_DNA"/>
</dbReference>
<keyword evidence="6" id="KW-1185">Reference proteome</keyword>
<dbReference type="InterPro" id="IPR028082">
    <property type="entry name" value="Peripla_BP_I"/>
</dbReference>
<dbReference type="Proteomes" id="UP000293912">
    <property type="component" value="Chromosome"/>
</dbReference>
<evidence type="ECO:0000313" key="5">
    <source>
        <dbReference type="EMBL" id="QBM26400.1"/>
    </source>
</evidence>
<dbReference type="InterPro" id="IPR006311">
    <property type="entry name" value="TAT_signal"/>
</dbReference>
<accession>A0A4P6WSW7</accession>
<feature type="signal peptide" evidence="3">
    <location>
        <begin position="1"/>
        <end position="32"/>
    </location>
</feature>
<feature type="domain" description="Leucine-binding protein" evidence="4">
    <location>
        <begin position="37"/>
        <end position="385"/>
    </location>
</feature>
<dbReference type="KEGG" id="hpse:HPF_01825"/>
<dbReference type="PANTHER" id="PTHR30483">
    <property type="entry name" value="LEUCINE-SPECIFIC-BINDING PROTEIN"/>
    <property type="match status" value="1"/>
</dbReference>
<dbReference type="CDD" id="cd06337">
    <property type="entry name" value="PBP1_ABC_ligand_binding-like"/>
    <property type="match status" value="1"/>
</dbReference>
<dbReference type="InterPro" id="IPR028081">
    <property type="entry name" value="Leu-bd"/>
</dbReference>
<dbReference type="Pfam" id="PF13458">
    <property type="entry name" value="Peripla_BP_6"/>
    <property type="match status" value="1"/>
</dbReference>
<dbReference type="Gene3D" id="3.40.50.2300">
    <property type="match status" value="2"/>
</dbReference>
<dbReference type="InterPro" id="IPR051010">
    <property type="entry name" value="BCAA_transport"/>
</dbReference>
<dbReference type="PROSITE" id="PS51318">
    <property type="entry name" value="TAT"/>
    <property type="match status" value="1"/>
</dbReference>
<protein>
    <recommendedName>
        <fullName evidence="4">Leucine-binding protein domain-containing protein</fullName>
    </recommendedName>
</protein>
<evidence type="ECO:0000313" key="6">
    <source>
        <dbReference type="Proteomes" id="UP000293912"/>
    </source>
</evidence>
<sequence precursor="true">MTIPTRPTLTRRDWLQQACAGAAALASGTALAADEDTVRVAWISPQTGALAAFGVTDRYAVDLLSPRLNAGIPGPNGKLRKVQVELHDAASSSARAQALARELIASGVHLVLATATPEICNPVSDVCEAAGVPCVTAIAPWQAWFYGRKGDPVKGFDWTFHFFCGLEDFSDVYSSLLAKADVGQQIGGIFGDDIDGDAFVKAFPGPMKTRSLELWVPDRVPLGNPNWAALAQKLKAANIQAVTGVLPPPAAMAFFSAAQQVGYKPRMASIAKAFPFPDTVAAVHREGLALTNEVWWSPAWPFTSKLTGQKASEVTRTYEVATGKPWLQTLGFSHALMEVVAETFRTASNLGRAAVRDAVARMQVNTVVGPLNWRNSHPNRNVCITPAVGGQWQRGPNGRWVLHVVDNTRSPFIPRTEELKVPQAV</sequence>
<dbReference type="AlphaFoldDB" id="A0A4P6WSW7"/>
<reference evidence="5 6" key="1">
    <citation type="submission" date="2019-03" db="EMBL/GenBank/DDBJ databases">
        <authorList>
            <person name="Sebastian G."/>
            <person name="Baumann P."/>
            <person name="Ruckert C."/>
            <person name="Kalinowski J."/>
            <person name="Nebel B."/>
            <person name="Takors R."/>
            <person name="Blombach B."/>
        </authorList>
    </citation>
    <scope>NUCLEOTIDE SEQUENCE [LARGE SCALE GENOMIC DNA]</scope>
    <source>
        <strain evidence="5 6">DSM 1084</strain>
    </source>
</reference>
<dbReference type="SUPFAM" id="SSF53822">
    <property type="entry name" value="Periplasmic binding protein-like I"/>
    <property type="match status" value="1"/>
</dbReference>
<feature type="chain" id="PRO_5020420157" description="Leucine-binding protein domain-containing protein" evidence="3">
    <location>
        <begin position="33"/>
        <end position="425"/>
    </location>
</feature>